<proteinExistence type="inferred from homology"/>
<feature type="region of interest" description="Disordered" evidence="8">
    <location>
        <begin position="1"/>
        <end position="22"/>
    </location>
</feature>
<dbReference type="InterPro" id="IPR000620">
    <property type="entry name" value="EamA_dom"/>
</dbReference>
<feature type="transmembrane region" description="Helical" evidence="9">
    <location>
        <begin position="286"/>
        <end position="309"/>
    </location>
</feature>
<evidence type="ECO:0000256" key="3">
    <source>
        <dbReference type="ARBA" id="ARBA00022448"/>
    </source>
</evidence>
<dbReference type="PANTHER" id="PTHR22911:SF137">
    <property type="entry name" value="SOLUTE CARRIER FAMILY 35 MEMBER G2-RELATED"/>
    <property type="match status" value="1"/>
</dbReference>
<protein>
    <submittedName>
        <fullName evidence="10">Chloramphenicol-sensitive protein RarD</fullName>
    </submittedName>
</protein>
<feature type="transmembrane region" description="Helical" evidence="9">
    <location>
        <begin position="92"/>
        <end position="111"/>
    </location>
</feature>
<feature type="transmembrane region" description="Helical" evidence="9">
    <location>
        <begin position="147"/>
        <end position="164"/>
    </location>
</feature>
<dbReference type="RefSeq" id="WP_145819601.1">
    <property type="nucleotide sequence ID" value="NZ_AP023438.1"/>
</dbReference>
<reference evidence="10 11" key="1">
    <citation type="submission" date="2019-07" db="EMBL/GenBank/DDBJ databases">
        <title>R&amp;d 2014.</title>
        <authorList>
            <person name="Klenk H.-P."/>
        </authorList>
    </citation>
    <scope>NUCLEOTIDE SEQUENCE [LARGE SCALE GENOMIC DNA]</scope>
    <source>
        <strain evidence="10 11">DSM 43912</strain>
    </source>
</reference>
<dbReference type="NCBIfam" id="TIGR00688">
    <property type="entry name" value="rarD"/>
    <property type="match status" value="1"/>
</dbReference>
<feature type="transmembrane region" description="Helical" evidence="9">
    <location>
        <begin position="123"/>
        <end position="140"/>
    </location>
</feature>
<evidence type="ECO:0000256" key="9">
    <source>
        <dbReference type="SAM" id="Phobius"/>
    </source>
</evidence>
<evidence type="ECO:0000313" key="11">
    <source>
        <dbReference type="Proteomes" id="UP000319728"/>
    </source>
</evidence>
<evidence type="ECO:0000256" key="1">
    <source>
        <dbReference type="ARBA" id="ARBA00004651"/>
    </source>
</evidence>
<feature type="transmembrane region" description="Helical" evidence="9">
    <location>
        <begin position="58"/>
        <end position="76"/>
    </location>
</feature>
<keyword evidence="6 9" id="KW-1133">Transmembrane helix</keyword>
<dbReference type="AlphaFoldDB" id="A0A562WLF5"/>
<feature type="transmembrane region" description="Helical" evidence="9">
    <location>
        <begin position="198"/>
        <end position="215"/>
    </location>
</feature>
<feature type="transmembrane region" description="Helical" evidence="9">
    <location>
        <begin position="170"/>
        <end position="186"/>
    </location>
</feature>
<evidence type="ECO:0000256" key="8">
    <source>
        <dbReference type="SAM" id="MobiDB-lite"/>
    </source>
</evidence>
<keyword evidence="4" id="KW-1003">Cell membrane</keyword>
<dbReference type="Pfam" id="PF00892">
    <property type="entry name" value="EamA"/>
    <property type="match status" value="1"/>
</dbReference>
<feature type="transmembrane region" description="Helical" evidence="9">
    <location>
        <begin position="261"/>
        <end position="280"/>
    </location>
</feature>
<gene>
    <name evidence="10" type="ORF">JD81_04587</name>
</gene>
<dbReference type="PANTHER" id="PTHR22911">
    <property type="entry name" value="ACYL-MALONYL CONDENSING ENZYME-RELATED"/>
    <property type="match status" value="1"/>
</dbReference>
<feature type="transmembrane region" description="Helical" evidence="9">
    <location>
        <begin position="27"/>
        <end position="46"/>
    </location>
</feature>
<evidence type="ECO:0000256" key="4">
    <source>
        <dbReference type="ARBA" id="ARBA00022475"/>
    </source>
</evidence>
<comment type="similarity">
    <text evidence="2">Belongs to the EamA transporter family.</text>
</comment>
<comment type="caution">
    <text evidence="10">The sequence shown here is derived from an EMBL/GenBank/DDBJ whole genome shotgun (WGS) entry which is preliminary data.</text>
</comment>
<sequence>MTHQAPTTEATPTPTAGSGPGDHRQGIGVLAGVSAYTMWGLLTLYWPLLEPAPPVEILAHRVIWSLVLVALLLTVLRDWRWVPDLLRDRRRLGMLMAAGGFVGVNWGLYIWAVNSEHVIEAALGYYITPLLSAMLGLLLLRERLSGVQWTAIGLAGAGVLWLAVDSGRPPWIALGLAVTFGFYGLLRKKASMPTWRGLAVETATLALPAAGYLTVLEWTGRGHFGGGDLTHDVLLASTGLVTALPLALFGFAAVRTPLTVMGMLQFLLPTIQFVIGYFGLHESVTLGAFGAYCLVWIGAAVFLAAYAVASRRAEAPSRR</sequence>
<keyword evidence="3" id="KW-0813">Transport</keyword>
<evidence type="ECO:0000256" key="2">
    <source>
        <dbReference type="ARBA" id="ARBA00007362"/>
    </source>
</evidence>
<evidence type="ECO:0000256" key="6">
    <source>
        <dbReference type="ARBA" id="ARBA00022989"/>
    </source>
</evidence>
<dbReference type="InterPro" id="IPR037185">
    <property type="entry name" value="EmrE-like"/>
</dbReference>
<comment type="subcellular location">
    <subcellularLocation>
        <location evidence="1">Cell membrane</location>
        <topology evidence="1">Multi-pass membrane protein</topology>
    </subcellularLocation>
</comment>
<evidence type="ECO:0000256" key="7">
    <source>
        <dbReference type="ARBA" id="ARBA00023136"/>
    </source>
</evidence>
<dbReference type="GO" id="GO:0005886">
    <property type="term" value="C:plasma membrane"/>
    <property type="evidence" value="ECO:0007669"/>
    <property type="project" value="UniProtKB-SubCell"/>
</dbReference>
<evidence type="ECO:0000313" key="10">
    <source>
        <dbReference type="EMBL" id="TWJ31035.1"/>
    </source>
</evidence>
<organism evidence="10 11">
    <name type="scientific">Micromonospora sagamiensis</name>
    <dbReference type="NCBI Taxonomy" id="47875"/>
    <lineage>
        <taxon>Bacteria</taxon>
        <taxon>Bacillati</taxon>
        <taxon>Actinomycetota</taxon>
        <taxon>Actinomycetes</taxon>
        <taxon>Micromonosporales</taxon>
        <taxon>Micromonosporaceae</taxon>
        <taxon>Micromonospora</taxon>
    </lineage>
</organism>
<keyword evidence="11" id="KW-1185">Reference proteome</keyword>
<evidence type="ECO:0000256" key="5">
    <source>
        <dbReference type="ARBA" id="ARBA00022692"/>
    </source>
</evidence>
<dbReference type="Proteomes" id="UP000319728">
    <property type="component" value="Unassembled WGS sequence"/>
</dbReference>
<accession>A0A562WLF5</accession>
<name>A0A562WLF5_9ACTN</name>
<keyword evidence="7 9" id="KW-0472">Membrane</keyword>
<feature type="compositionally biased region" description="Low complexity" evidence="8">
    <location>
        <begin position="1"/>
        <end position="16"/>
    </location>
</feature>
<dbReference type="EMBL" id="VLLP01000001">
    <property type="protein sequence ID" value="TWJ31035.1"/>
    <property type="molecule type" value="Genomic_DNA"/>
</dbReference>
<feature type="transmembrane region" description="Helical" evidence="9">
    <location>
        <begin position="235"/>
        <end position="254"/>
    </location>
</feature>
<dbReference type="OrthoDB" id="369870at2"/>
<dbReference type="InterPro" id="IPR004626">
    <property type="entry name" value="RarD"/>
</dbReference>
<keyword evidence="5 9" id="KW-0812">Transmembrane</keyword>
<dbReference type="SUPFAM" id="SSF103481">
    <property type="entry name" value="Multidrug resistance efflux transporter EmrE"/>
    <property type="match status" value="1"/>
</dbReference>